<name>G2G7A3_9ACTN</name>
<dbReference type="AlphaFoldDB" id="G2G7A3"/>
<evidence type="ECO:0000313" key="2">
    <source>
        <dbReference type="Proteomes" id="UP000004217"/>
    </source>
</evidence>
<dbReference type="RefSeq" id="WP_007492687.1">
    <property type="nucleotide sequence ID" value="NZ_AGBF01000012.1"/>
</dbReference>
<comment type="caution">
    <text evidence="1">The sequence shown here is derived from an EMBL/GenBank/DDBJ whole genome shotgun (WGS) entry which is preliminary data.</text>
</comment>
<protein>
    <submittedName>
        <fullName evidence="1">Uncharacterized protein</fullName>
    </submittedName>
</protein>
<reference evidence="1 2" key="1">
    <citation type="submission" date="2011-08" db="EMBL/GenBank/DDBJ databases">
        <authorList>
            <person name="Lin Y."/>
            <person name="Hao X."/>
            <person name="Johnstone L."/>
            <person name="Miller S.J."/>
            <person name="Wei G."/>
            <person name="Rensing C."/>
        </authorList>
    </citation>
    <scope>NUCLEOTIDE SEQUENCE [LARGE SCALE GENOMIC DNA]</scope>
    <source>
        <strain evidence="1 2">K42</strain>
    </source>
</reference>
<dbReference type="EMBL" id="AGBF01000012">
    <property type="protein sequence ID" value="EGX60644.1"/>
    <property type="molecule type" value="Genomic_DNA"/>
</dbReference>
<dbReference type="OrthoDB" id="4326714at2"/>
<sequence length="127" mass="13536">MSTEIKISEYSRAADQALTQTRAWETLAAYATQTPDLADALAAIDLTDLDGSLDGTAIELGLSEARKEFERNQALAEVETRRLATGVAPNGRCTCGHLGPVHARRVVDGRLPCGIAGCRCEDLTFGS</sequence>
<proteinExistence type="predicted"/>
<organism evidence="1 2">
    <name type="scientific">Streptomyces zinciresistens K42</name>
    <dbReference type="NCBI Taxonomy" id="700597"/>
    <lineage>
        <taxon>Bacteria</taxon>
        <taxon>Bacillati</taxon>
        <taxon>Actinomycetota</taxon>
        <taxon>Actinomycetes</taxon>
        <taxon>Kitasatosporales</taxon>
        <taxon>Streptomycetaceae</taxon>
        <taxon>Streptomyces</taxon>
    </lineage>
</organism>
<evidence type="ECO:0000313" key="1">
    <source>
        <dbReference type="EMBL" id="EGX60644.1"/>
    </source>
</evidence>
<dbReference type="Proteomes" id="UP000004217">
    <property type="component" value="Unassembled WGS sequence"/>
</dbReference>
<dbReference type="PATRIC" id="fig|700597.3.peg.1324"/>
<keyword evidence="2" id="KW-1185">Reference proteome</keyword>
<gene>
    <name evidence="1" type="ORF">SZN_06826</name>
</gene>
<accession>G2G7A3</accession>